<dbReference type="HOGENOM" id="CLU_077636_1_0_4"/>
<dbReference type="Proteomes" id="UP000015216">
    <property type="component" value="Chromosome"/>
</dbReference>
<dbReference type="Pfam" id="PF24986">
    <property type="entry name" value="PRC_RimM"/>
    <property type="match status" value="1"/>
</dbReference>
<dbReference type="GO" id="GO:0005840">
    <property type="term" value="C:ribosome"/>
    <property type="evidence" value="ECO:0007669"/>
    <property type="project" value="InterPro"/>
</dbReference>
<keyword evidence="10" id="KW-1185">Reference proteome</keyword>
<dbReference type="STRING" id="669502.SSDC_01755"/>
<feature type="domain" description="Ribosome maturation factor RimM PRC barrel" evidence="8">
    <location>
        <begin position="116"/>
        <end position="191"/>
    </location>
</feature>
<evidence type="ECO:0000256" key="1">
    <source>
        <dbReference type="ARBA" id="ARBA00022490"/>
    </source>
</evidence>
<dbReference type="InterPro" id="IPR011033">
    <property type="entry name" value="PRC_barrel-like_sf"/>
</dbReference>
<comment type="domain">
    <text evidence="5">The PRC barrel domain binds ribosomal protein uS19.</text>
</comment>
<evidence type="ECO:0000256" key="3">
    <source>
        <dbReference type="ARBA" id="ARBA00022552"/>
    </source>
</evidence>
<evidence type="ECO:0000259" key="7">
    <source>
        <dbReference type="Pfam" id="PF01782"/>
    </source>
</evidence>
<dbReference type="KEGG" id="ssdc:SSDC_01755"/>
<dbReference type="InterPro" id="IPR036976">
    <property type="entry name" value="RimM_N_sf"/>
</dbReference>
<dbReference type="RefSeq" id="WP_020915610.1">
    <property type="nucleotide sequence ID" value="NC_021885.1"/>
</dbReference>
<dbReference type="InterPro" id="IPR056792">
    <property type="entry name" value="PRC_RimM"/>
</dbReference>
<dbReference type="PANTHER" id="PTHR33692">
    <property type="entry name" value="RIBOSOME MATURATION FACTOR RIMM"/>
    <property type="match status" value="1"/>
</dbReference>
<dbReference type="Gene3D" id="2.30.30.240">
    <property type="entry name" value="PRC-barrel domain"/>
    <property type="match status" value="1"/>
</dbReference>
<keyword evidence="6" id="KW-0472">Membrane</keyword>
<evidence type="ECO:0000256" key="6">
    <source>
        <dbReference type="SAM" id="Phobius"/>
    </source>
</evidence>
<dbReference type="OrthoDB" id="9783509at2"/>
<dbReference type="EMBL" id="CP003468">
    <property type="protein sequence ID" value="AGS07035.1"/>
    <property type="molecule type" value="Genomic_DNA"/>
</dbReference>
<keyword evidence="1 5" id="KW-0963">Cytoplasm</keyword>
<evidence type="ECO:0000256" key="5">
    <source>
        <dbReference type="HAMAP-Rule" id="MF_00014"/>
    </source>
</evidence>
<keyword evidence="6" id="KW-1133">Transmembrane helix</keyword>
<keyword evidence="3 5" id="KW-0698">rRNA processing</keyword>
<keyword evidence="4 5" id="KW-0143">Chaperone</keyword>
<dbReference type="HAMAP" id="MF_00014">
    <property type="entry name" value="Ribosome_mat_RimM"/>
    <property type="match status" value="1"/>
</dbReference>
<comment type="function">
    <text evidence="5">An accessory protein needed during the final step in the assembly of 30S ribosomal subunit, possibly for assembly of the head region. Essential for efficient processing of 16S rRNA. May be needed both before and after RbfA during the maturation of 16S rRNA. It has affinity for free ribosomal 30S subunits but not for 70S ribosomes.</text>
</comment>
<dbReference type="InterPro" id="IPR002676">
    <property type="entry name" value="RimM_N"/>
</dbReference>
<dbReference type="InterPro" id="IPR011961">
    <property type="entry name" value="RimM"/>
</dbReference>
<name>S5R8V8_9PROT</name>
<dbReference type="GO" id="GO:0043022">
    <property type="term" value="F:ribosome binding"/>
    <property type="evidence" value="ECO:0007669"/>
    <property type="project" value="InterPro"/>
</dbReference>
<dbReference type="PANTHER" id="PTHR33692:SF1">
    <property type="entry name" value="RIBOSOME MATURATION FACTOR RIMM"/>
    <property type="match status" value="1"/>
</dbReference>
<keyword evidence="6" id="KW-0812">Transmembrane</keyword>
<reference evidence="9 10" key="1">
    <citation type="journal article" date="2013" name="Curr. Biol.">
        <title>Defensive bacteriome symbiont with a drastically reduced genome.</title>
        <authorList>
            <person name="Nakabachi A."/>
            <person name="Ueoka R."/>
            <person name="Oshima K."/>
            <person name="Teta R."/>
            <person name="Mangoni A."/>
            <person name="Gurgui M."/>
            <person name="Oldham N.J."/>
            <person name="van Echten-Deckert G."/>
            <person name="Okamura K."/>
            <person name="Yamamoto K."/>
            <person name="Inoue H."/>
            <person name="Ohkuma M."/>
            <person name="Hongoh Y."/>
            <person name="Miyagishima S.Y."/>
            <person name="Hattori M."/>
            <person name="Piel J."/>
            <person name="Fukatsu T."/>
        </authorList>
    </citation>
    <scope>NUCLEOTIDE SEQUENCE [LARGE SCALE GENOMIC DNA]</scope>
    <source>
        <strain evidence="9 10">DC</strain>
    </source>
</reference>
<feature type="transmembrane region" description="Helical" evidence="6">
    <location>
        <begin position="18"/>
        <end position="40"/>
    </location>
</feature>
<gene>
    <name evidence="5 9" type="primary">rimM</name>
    <name evidence="9" type="ORF">SSDC_01755</name>
</gene>
<evidence type="ECO:0000259" key="8">
    <source>
        <dbReference type="Pfam" id="PF24986"/>
    </source>
</evidence>
<evidence type="ECO:0000313" key="9">
    <source>
        <dbReference type="EMBL" id="AGS07035.1"/>
    </source>
</evidence>
<dbReference type="Gene3D" id="2.40.30.60">
    <property type="entry name" value="RimM"/>
    <property type="match status" value="1"/>
</dbReference>
<dbReference type="GO" id="GO:0006364">
    <property type="term" value="P:rRNA processing"/>
    <property type="evidence" value="ECO:0007669"/>
    <property type="project" value="UniProtKB-UniRule"/>
</dbReference>
<proteinExistence type="inferred from homology"/>
<dbReference type="GO" id="GO:0042274">
    <property type="term" value="P:ribosomal small subunit biogenesis"/>
    <property type="evidence" value="ECO:0007669"/>
    <property type="project" value="UniProtKB-UniRule"/>
</dbReference>
<comment type="similarity">
    <text evidence="5">Belongs to the RimM family.</text>
</comment>
<dbReference type="SUPFAM" id="SSF50346">
    <property type="entry name" value="PRC-barrel domain"/>
    <property type="match status" value="1"/>
</dbReference>
<feature type="domain" description="RimM N-terminal" evidence="7">
    <location>
        <begin position="20"/>
        <end position="102"/>
    </location>
</feature>
<organism evidence="9 10">
    <name type="scientific">Candidatus Profftella armatura</name>
    <dbReference type="NCBI Taxonomy" id="669502"/>
    <lineage>
        <taxon>Bacteria</taxon>
        <taxon>Pseudomonadati</taxon>
        <taxon>Pseudomonadota</taxon>
        <taxon>Betaproteobacteria</taxon>
        <taxon>Candidatus Profftella</taxon>
    </lineage>
</organism>
<dbReference type="NCBIfam" id="TIGR02273">
    <property type="entry name" value="16S_RimM"/>
    <property type="match status" value="1"/>
</dbReference>
<dbReference type="AlphaFoldDB" id="S5R8V8"/>
<evidence type="ECO:0000256" key="2">
    <source>
        <dbReference type="ARBA" id="ARBA00022517"/>
    </source>
</evidence>
<protein>
    <recommendedName>
        <fullName evidence="5">Ribosome maturation factor RimM</fullName>
    </recommendedName>
</protein>
<dbReference type="GO" id="GO:0005737">
    <property type="term" value="C:cytoplasm"/>
    <property type="evidence" value="ECO:0007669"/>
    <property type="project" value="UniProtKB-SubCell"/>
</dbReference>
<comment type="subcellular location">
    <subcellularLocation>
        <location evidence="5">Cytoplasm</location>
    </subcellularLocation>
</comment>
<comment type="subunit">
    <text evidence="5">Binds ribosomal protein uS19.</text>
</comment>
<evidence type="ECO:0000256" key="4">
    <source>
        <dbReference type="ARBA" id="ARBA00023186"/>
    </source>
</evidence>
<dbReference type="SUPFAM" id="SSF50447">
    <property type="entry name" value="Translation proteins"/>
    <property type="match status" value="1"/>
</dbReference>
<accession>S5R8V8</accession>
<keyword evidence="2 5" id="KW-0690">Ribosome biogenesis</keyword>
<dbReference type="Pfam" id="PF01782">
    <property type="entry name" value="RimM"/>
    <property type="match status" value="1"/>
</dbReference>
<evidence type="ECO:0000313" key="10">
    <source>
        <dbReference type="Proteomes" id="UP000015216"/>
    </source>
</evidence>
<sequence length="192" mass="22578">MKKINYINNQSKIFTKDLITIGVVLRAYGIFGWILIKLFLDDKNIFFYARKIWFFDPNSLKLFSIKILNKKNHGNYVLANLYGITDRNLATKLQGYYLKISINDFPKLLSSDTFYWFNLIDCIVENIHGKLLGTVTEIIQNKVHSILRIIQSSTEIICTKKYKKKYGILIPFIKIFIKNVDIIKKKIIVDWD</sequence>
<dbReference type="eggNOG" id="COG0806">
    <property type="taxonomic scope" value="Bacteria"/>
</dbReference>
<dbReference type="GeneID" id="301553222"/>
<dbReference type="InterPro" id="IPR009000">
    <property type="entry name" value="Transl_B-barrel_sf"/>
</dbReference>